<keyword evidence="2 7" id="KW-0812">Transmembrane</keyword>
<accession>A0AA38VWG1</accession>
<sequence>MGASVFDLVGKVDNLHDPVPVLNKREAVLGVVITFLLLSWSCAAVRLYTRVFTLRCPGWDDFFVVLVMVTTLVLSIGTCLALDHGLGKHFLTLSLDEVQDFIKAFYIPNGAYPMSTALIKLALLFQYLRIFEDGTRLRYITMVAIAITALWGVAFSFIAWVPCYPVEAYWNWSIEAKARWGFGSHDANVFAGTYISQVSTNVLLDLTVFAIPIPLYFRPGLSSKSRIGLFGLIFLGAVVNMLSIWRLVSIVQSKAGTYPTLDPSWYGSVPIVLAALEVDLALICASLPVFWPVVQSSLGRIFVTREVNVTREDRRYSTQDEDAELCDMSPSPRLPPVAGKKRYSDPFVRWAVDPLRFSKAATTTVESVGQADAAERPYRQEFSRMKKESKDSLLNET</sequence>
<dbReference type="PANTHER" id="PTHR33048:SF47">
    <property type="entry name" value="INTEGRAL MEMBRANE PROTEIN-RELATED"/>
    <property type="match status" value="1"/>
</dbReference>
<evidence type="ECO:0000256" key="5">
    <source>
        <dbReference type="ARBA" id="ARBA00038359"/>
    </source>
</evidence>
<feature type="transmembrane region" description="Helical" evidence="7">
    <location>
        <begin position="268"/>
        <end position="291"/>
    </location>
</feature>
<dbReference type="InterPro" id="IPR049326">
    <property type="entry name" value="Rhodopsin_dom_fungi"/>
</dbReference>
<organism evidence="9 10">
    <name type="scientific">Pleurostoma richardsiae</name>
    <dbReference type="NCBI Taxonomy" id="41990"/>
    <lineage>
        <taxon>Eukaryota</taxon>
        <taxon>Fungi</taxon>
        <taxon>Dikarya</taxon>
        <taxon>Ascomycota</taxon>
        <taxon>Pezizomycotina</taxon>
        <taxon>Sordariomycetes</taxon>
        <taxon>Sordariomycetidae</taxon>
        <taxon>Calosphaeriales</taxon>
        <taxon>Pleurostomataceae</taxon>
        <taxon>Pleurostoma</taxon>
    </lineage>
</organism>
<proteinExistence type="inferred from homology"/>
<evidence type="ECO:0000313" key="10">
    <source>
        <dbReference type="Proteomes" id="UP001174694"/>
    </source>
</evidence>
<feature type="transmembrane region" description="Helical" evidence="7">
    <location>
        <begin position="229"/>
        <end position="248"/>
    </location>
</feature>
<keyword evidence="4 7" id="KW-0472">Membrane</keyword>
<feature type="transmembrane region" description="Helical" evidence="7">
    <location>
        <begin position="61"/>
        <end position="86"/>
    </location>
</feature>
<comment type="subcellular location">
    <subcellularLocation>
        <location evidence="1">Membrane</location>
        <topology evidence="1">Multi-pass membrane protein</topology>
    </subcellularLocation>
</comment>
<dbReference type="PANTHER" id="PTHR33048">
    <property type="entry name" value="PTH11-LIKE INTEGRAL MEMBRANE PROTEIN (AFU_ORTHOLOGUE AFUA_5G11245)"/>
    <property type="match status" value="1"/>
</dbReference>
<keyword evidence="10" id="KW-1185">Reference proteome</keyword>
<feature type="transmembrane region" description="Helical" evidence="7">
    <location>
        <begin position="27"/>
        <end position="49"/>
    </location>
</feature>
<dbReference type="GO" id="GO:0016020">
    <property type="term" value="C:membrane"/>
    <property type="evidence" value="ECO:0007669"/>
    <property type="project" value="UniProtKB-SubCell"/>
</dbReference>
<evidence type="ECO:0000256" key="1">
    <source>
        <dbReference type="ARBA" id="ARBA00004141"/>
    </source>
</evidence>
<dbReference type="Proteomes" id="UP001174694">
    <property type="component" value="Unassembled WGS sequence"/>
</dbReference>
<evidence type="ECO:0000259" key="8">
    <source>
        <dbReference type="Pfam" id="PF20684"/>
    </source>
</evidence>
<feature type="transmembrane region" description="Helical" evidence="7">
    <location>
        <begin position="194"/>
        <end position="217"/>
    </location>
</feature>
<gene>
    <name evidence="9" type="ORF">NKR23_g838</name>
</gene>
<evidence type="ECO:0000256" key="6">
    <source>
        <dbReference type="SAM" id="MobiDB-lite"/>
    </source>
</evidence>
<keyword evidence="3 7" id="KW-1133">Transmembrane helix</keyword>
<dbReference type="AlphaFoldDB" id="A0AA38VWG1"/>
<comment type="similarity">
    <text evidence="5">Belongs to the SAT4 family.</text>
</comment>
<evidence type="ECO:0000256" key="3">
    <source>
        <dbReference type="ARBA" id="ARBA00022989"/>
    </source>
</evidence>
<evidence type="ECO:0000256" key="7">
    <source>
        <dbReference type="SAM" id="Phobius"/>
    </source>
</evidence>
<comment type="caution">
    <text evidence="9">The sequence shown here is derived from an EMBL/GenBank/DDBJ whole genome shotgun (WGS) entry which is preliminary data.</text>
</comment>
<reference evidence="9" key="1">
    <citation type="submission" date="2022-07" db="EMBL/GenBank/DDBJ databases">
        <title>Fungi with potential for degradation of polypropylene.</title>
        <authorList>
            <person name="Gostincar C."/>
        </authorList>
    </citation>
    <scope>NUCLEOTIDE SEQUENCE</scope>
    <source>
        <strain evidence="9">EXF-13308</strain>
    </source>
</reference>
<evidence type="ECO:0000313" key="9">
    <source>
        <dbReference type="EMBL" id="KAJ9156384.1"/>
    </source>
</evidence>
<feature type="transmembrane region" description="Helical" evidence="7">
    <location>
        <begin position="106"/>
        <end position="127"/>
    </location>
</feature>
<evidence type="ECO:0000256" key="4">
    <source>
        <dbReference type="ARBA" id="ARBA00023136"/>
    </source>
</evidence>
<evidence type="ECO:0000256" key="2">
    <source>
        <dbReference type="ARBA" id="ARBA00022692"/>
    </source>
</evidence>
<feature type="domain" description="Rhodopsin" evidence="8">
    <location>
        <begin position="45"/>
        <end position="295"/>
    </location>
</feature>
<name>A0AA38VWG1_9PEZI</name>
<dbReference type="Pfam" id="PF20684">
    <property type="entry name" value="Fung_rhodopsin"/>
    <property type="match status" value="1"/>
</dbReference>
<protein>
    <submittedName>
        <fullName evidence="9">Integral membrane protein</fullName>
    </submittedName>
</protein>
<dbReference type="EMBL" id="JANBVO010000002">
    <property type="protein sequence ID" value="KAJ9156384.1"/>
    <property type="molecule type" value="Genomic_DNA"/>
</dbReference>
<feature type="transmembrane region" description="Helical" evidence="7">
    <location>
        <begin position="139"/>
        <end position="161"/>
    </location>
</feature>
<feature type="compositionally biased region" description="Basic and acidic residues" evidence="6">
    <location>
        <begin position="373"/>
        <end position="397"/>
    </location>
</feature>
<dbReference type="InterPro" id="IPR052337">
    <property type="entry name" value="SAT4-like"/>
</dbReference>
<feature type="region of interest" description="Disordered" evidence="6">
    <location>
        <begin position="366"/>
        <end position="397"/>
    </location>
</feature>